<gene>
    <name evidence="2" type="ORF">IRJ41_016493</name>
</gene>
<sequence length="297" mass="33994">MNDTPAAKDVQQPPKNRKPTTRWWSKEEEDLRKCANNIWTEGMKKKELAARLKVNLPGRTEEKRLLVIDWTPPVENPPRTSEPPTSPPPPQASKQSQPTNQTTMDSYAEWKARMEKAIINNLNTLGVADSLRDTTLRIKEGKISVEEAAGEVEAQISRLFSGKWIWKEREERKEVNPTNARQLRRRQYSYTQKLYNINRKDAAVAVLNGSWREAKTGPAGMDPGLHEYWSTIIWKGGPPARIRGEPRIIEHWEILNPIGELELKEALKSLVKSAVGVDKVYTEYVVELRGKPRKLTN</sequence>
<feature type="region of interest" description="Disordered" evidence="1">
    <location>
        <begin position="68"/>
        <end position="103"/>
    </location>
</feature>
<feature type="compositionally biased region" description="Pro residues" evidence="1">
    <location>
        <begin position="74"/>
        <end position="91"/>
    </location>
</feature>
<evidence type="ECO:0000313" key="3">
    <source>
        <dbReference type="Proteomes" id="UP001059041"/>
    </source>
</evidence>
<keyword evidence="3" id="KW-1185">Reference proteome</keyword>
<accession>A0A9W8C6M3</accession>
<evidence type="ECO:0000256" key="1">
    <source>
        <dbReference type="SAM" id="MobiDB-lite"/>
    </source>
</evidence>
<comment type="caution">
    <text evidence="2">The sequence shown here is derived from an EMBL/GenBank/DDBJ whole genome shotgun (WGS) entry which is preliminary data.</text>
</comment>
<feature type="region of interest" description="Disordered" evidence="1">
    <location>
        <begin position="1"/>
        <end position="27"/>
    </location>
</feature>
<protein>
    <submittedName>
        <fullName evidence="2">Uncharacterized protein</fullName>
    </submittedName>
</protein>
<reference evidence="2" key="1">
    <citation type="submission" date="2021-02" db="EMBL/GenBank/DDBJ databases">
        <title>Comparative genomics reveals that relaxation of natural selection precedes convergent phenotypic evolution of cavefish.</title>
        <authorList>
            <person name="Peng Z."/>
        </authorList>
    </citation>
    <scope>NUCLEOTIDE SEQUENCE</scope>
    <source>
        <tissue evidence="2">Muscle</tissue>
    </source>
</reference>
<proteinExistence type="predicted"/>
<name>A0A9W8C6M3_TRIRA</name>
<evidence type="ECO:0000313" key="2">
    <source>
        <dbReference type="EMBL" id="KAI7808885.1"/>
    </source>
</evidence>
<dbReference type="EMBL" id="JAFHDT010000006">
    <property type="protein sequence ID" value="KAI7808885.1"/>
    <property type="molecule type" value="Genomic_DNA"/>
</dbReference>
<dbReference type="Proteomes" id="UP001059041">
    <property type="component" value="Linkage Group LG6"/>
</dbReference>
<organism evidence="2 3">
    <name type="scientific">Triplophysa rosa</name>
    <name type="common">Cave loach</name>
    <dbReference type="NCBI Taxonomy" id="992332"/>
    <lineage>
        <taxon>Eukaryota</taxon>
        <taxon>Metazoa</taxon>
        <taxon>Chordata</taxon>
        <taxon>Craniata</taxon>
        <taxon>Vertebrata</taxon>
        <taxon>Euteleostomi</taxon>
        <taxon>Actinopterygii</taxon>
        <taxon>Neopterygii</taxon>
        <taxon>Teleostei</taxon>
        <taxon>Ostariophysi</taxon>
        <taxon>Cypriniformes</taxon>
        <taxon>Nemacheilidae</taxon>
        <taxon>Triplophysa</taxon>
    </lineage>
</organism>
<dbReference type="AlphaFoldDB" id="A0A9W8C6M3"/>